<reference evidence="2" key="1">
    <citation type="journal article" date="2019" name="Int. J. Syst. Evol. Microbiol.">
        <title>The Global Catalogue of Microorganisms (GCM) 10K type strain sequencing project: providing services to taxonomists for standard genome sequencing and annotation.</title>
        <authorList>
            <consortium name="The Broad Institute Genomics Platform"/>
            <consortium name="The Broad Institute Genome Sequencing Center for Infectious Disease"/>
            <person name="Wu L."/>
            <person name="Ma J."/>
        </authorList>
    </citation>
    <scope>NUCLEOTIDE SEQUENCE [LARGE SCALE GENOMIC DNA]</scope>
    <source>
        <strain evidence="2">JCM 18302</strain>
    </source>
</reference>
<evidence type="ECO:0008006" key="3">
    <source>
        <dbReference type="Google" id="ProtNLM"/>
    </source>
</evidence>
<sequence>MLTRHRRPRHPWLRRREEDQRTQALRIVERASSFGVDARLEIYSASTHVFQYFWSFLPEAADALAHAGAFISRVSG</sequence>
<dbReference type="Gene3D" id="3.40.50.1820">
    <property type="entry name" value="alpha/beta hydrolase"/>
    <property type="match status" value="1"/>
</dbReference>
<dbReference type="EMBL" id="BAABJO010000058">
    <property type="protein sequence ID" value="GAA5142166.1"/>
    <property type="molecule type" value="Genomic_DNA"/>
</dbReference>
<keyword evidence="2" id="KW-1185">Reference proteome</keyword>
<evidence type="ECO:0000313" key="2">
    <source>
        <dbReference type="Proteomes" id="UP001500804"/>
    </source>
</evidence>
<proteinExistence type="predicted"/>
<dbReference type="Proteomes" id="UP001500804">
    <property type="component" value="Unassembled WGS sequence"/>
</dbReference>
<accession>A0ABP9PB20</accession>
<dbReference type="SUPFAM" id="SSF53474">
    <property type="entry name" value="alpha/beta-Hydrolases"/>
    <property type="match status" value="1"/>
</dbReference>
<name>A0ABP9PB20_9PSEU</name>
<dbReference type="InterPro" id="IPR029058">
    <property type="entry name" value="AB_hydrolase_fold"/>
</dbReference>
<gene>
    <name evidence="1" type="ORF">GCM10023320_82160</name>
</gene>
<organism evidence="1 2">
    <name type="scientific">Pseudonocardia adelaidensis</name>
    <dbReference type="NCBI Taxonomy" id="648754"/>
    <lineage>
        <taxon>Bacteria</taxon>
        <taxon>Bacillati</taxon>
        <taxon>Actinomycetota</taxon>
        <taxon>Actinomycetes</taxon>
        <taxon>Pseudonocardiales</taxon>
        <taxon>Pseudonocardiaceae</taxon>
        <taxon>Pseudonocardia</taxon>
    </lineage>
</organism>
<protein>
    <recommendedName>
        <fullName evidence="3">Alpha/beta hydrolase family protein</fullName>
    </recommendedName>
</protein>
<comment type="caution">
    <text evidence="1">The sequence shown here is derived from an EMBL/GenBank/DDBJ whole genome shotgun (WGS) entry which is preliminary data.</text>
</comment>
<evidence type="ECO:0000313" key="1">
    <source>
        <dbReference type="EMBL" id="GAA5142166.1"/>
    </source>
</evidence>